<dbReference type="RefSeq" id="WP_136334738.1">
    <property type="nucleotide sequence ID" value="NZ_QXMP01000001.1"/>
</dbReference>
<reference evidence="1 2" key="1">
    <citation type="submission" date="2019-04" db="EMBL/GenBank/DDBJ databases">
        <title>Draft genome sequence of Robertkochia marina CC-AMO-30D.</title>
        <authorList>
            <person name="Hameed A."/>
            <person name="Lin S.-Y."/>
            <person name="Shahina M."/>
            <person name="Lai W.-A."/>
            <person name="Young C.-C."/>
        </authorList>
    </citation>
    <scope>NUCLEOTIDE SEQUENCE [LARGE SCALE GENOMIC DNA]</scope>
    <source>
        <strain evidence="1 2">CC-AMO-30D</strain>
    </source>
</reference>
<keyword evidence="2" id="KW-1185">Reference proteome</keyword>
<organism evidence="1 2">
    <name type="scientific">Robertkochia marina</name>
    <dbReference type="NCBI Taxonomy" id="1227945"/>
    <lineage>
        <taxon>Bacteria</taxon>
        <taxon>Pseudomonadati</taxon>
        <taxon>Bacteroidota</taxon>
        <taxon>Flavobacteriia</taxon>
        <taxon>Flavobacteriales</taxon>
        <taxon>Flavobacteriaceae</taxon>
        <taxon>Robertkochia</taxon>
    </lineage>
</organism>
<proteinExistence type="predicted"/>
<dbReference type="Proteomes" id="UP000305939">
    <property type="component" value="Unassembled WGS sequence"/>
</dbReference>
<protein>
    <submittedName>
        <fullName evidence="1">Uncharacterized protein</fullName>
    </submittedName>
</protein>
<evidence type="ECO:0000313" key="2">
    <source>
        <dbReference type="Proteomes" id="UP000305939"/>
    </source>
</evidence>
<dbReference type="EMBL" id="SSMC01000001">
    <property type="protein sequence ID" value="THD69248.1"/>
    <property type="molecule type" value="Genomic_DNA"/>
</dbReference>
<comment type="caution">
    <text evidence="1">The sequence shown here is derived from an EMBL/GenBank/DDBJ whole genome shotgun (WGS) entry which is preliminary data.</text>
</comment>
<name>A0A4V3UYD5_9FLAO</name>
<dbReference type="AlphaFoldDB" id="A0A4V3UYD5"/>
<accession>A0A4V3UYD5</accession>
<gene>
    <name evidence="1" type="ORF">E7Z59_02645</name>
</gene>
<evidence type="ECO:0000313" key="1">
    <source>
        <dbReference type="EMBL" id="THD69248.1"/>
    </source>
</evidence>
<sequence>MKTTPLITLVGEGSSLTICRLSLNGMNYYFSVPEDDDPQTPNTGLRDLHPNFEKIWNTLEFDPFFCFPETNQPLPEDIVLFLQEKFQIKKQQQELNVFLAEQWEECLVQIRESGVESRE</sequence>